<accession>A0A1V4QDV4</accession>
<dbReference type="InterPro" id="IPR019283">
    <property type="entry name" value="DUF2330"/>
</dbReference>
<dbReference type="Proteomes" id="UP000191663">
    <property type="component" value="Unassembled WGS sequence"/>
</dbReference>
<evidence type="ECO:0008006" key="3">
    <source>
        <dbReference type="Google" id="ProtNLM"/>
    </source>
</evidence>
<dbReference type="Pfam" id="PF10092">
    <property type="entry name" value="DUF2330"/>
    <property type="match status" value="1"/>
</dbReference>
<organism evidence="1 2">
    <name type="scientific">candidate division WOR-3 bacterium 4484_100</name>
    <dbReference type="NCBI Taxonomy" id="1936077"/>
    <lineage>
        <taxon>Bacteria</taxon>
        <taxon>Bacteria division WOR-3</taxon>
    </lineage>
</organism>
<protein>
    <recommendedName>
        <fullName evidence="3">DUF2330 domain-containing protein</fullName>
    </recommendedName>
</protein>
<comment type="caution">
    <text evidence="1">The sequence shown here is derived from an EMBL/GenBank/DDBJ whole genome shotgun (WGS) entry which is preliminary data.</text>
</comment>
<evidence type="ECO:0000313" key="2">
    <source>
        <dbReference type="Proteomes" id="UP000191663"/>
    </source>
</evidence>
<sequence>MNRLIIFTLIMCCRLSADRGMIPINPDIQLFEPNQRALIAWNGKEEILLLTTDINASDTTSVLEILPLPSEPVIEKGELKTFKKAVELINKKTQRVFARGKGEGIPIPGGELKFHKKIGSHDLSVIHLLNADKFIRWVEDYLKKLGFEKVVISEDIKALVNQYIEDGFEWFVFDIISLQKELRTSEPIQYRFKTRNLFFPLRITRTSSGNTSINLLILTPRLLSRFTGLPVEQIKLAHRPELQELDKDIYYLFEDYQEVRLRIWKITGPLDSFDQDLIVR</sequence>
<name>A0A1V4QDV4_UNCW3</name>
<evidence type="ECO:0000313" key="1">
    <source>
        <dbReference type="EMBL" id="OPX17540.1"/>
    </source>
</evidence>
<dbReference type="AlphaFoldDB" id="A0A1V4QDV4"/>
<reference evidence="2" key="1">
    <citation type="submission" date="2017-01" db="EMBL/GenBank/DDBJ databases">
        <title>Novel pathways for hydrocarbon cycling and metabolic interdependencies in hydrothermal sediment communities.</title>
        <authorList>
            <person name="Dombrowski N."/>
            <person name="Seitz K."/>
            <person name="Teske A."/>
            <person name="Baker B."/>
        </authorList>
    </citation>
    <scope>NUCLEOTIDE SEQUENCE [LARGE SCALE GENOMIC DNA]</scope>
</reference>
<proteinExistence type="predicted"/>
<dbReference type="EMBL" id="MUKB01000111">
    <property type="protein sequence ID" value="OPX17540.1"/>
    <property type="molecule type" value="Genomic_DNA"/>
</dbReference>
<gene>
    <name evidence="1" type="ORF">BXT86_05960</name>
</gene>